<dbReference type="InterPro" id="IPR037213">
    <property type="entry name" value="Run_dom_sf"/>
</dbReference>
<dbReference type="SUPFAM" id="SSF50729">
    <property type="entry name" value="PH domain-like"/>
    <property type="match status" value="1"/>
</dbReference>
<dbReference type="GO" id="GO:0007030">
    <property type="term" value="P:Golgi organization"/>
    <property type="evidence" value="ECO:0007669"/>
    <property type="project" value="TreeGrafter"/>
</dbReference>
<evidence type="ECO:0000313" key="9">
    <source>
        <dbReference type="Proteomes" id="UP000230750"/>
    </source>
</evidence>
<keyword evidence="9" id="KW-1185">Reference proteome</keyword>
<feature type="compositionally biased region" description="Low complexity" evidence="5">
    <location>
        <begin position="219"/>
        <end position="231"/>
    </location>
</feature>
<dbReference type="InterPro" id="IPR047327">
    <property type="entry name" value="RUN_PLEKHM2"/>
</dbReference>
<gene>
    <name evidence="8" type="ORF">BSL78_04732</name>
</gene>
<feature type="compositionally biased region" description="Basic residues" evidence="5">
    <location>
        <begin position="341"/>
        <end position="355"/>
    </location>
</feature>
<feature type="domain" description="RUN" evidence="7">
    <location>
        <begin position="41"/>
        <end position="163"/>
    </location>
</feature>
<evidence type="ECO:0000259" key="7">
    <source>
        <dbReference type="PROSITE" id="PS50826"/>
    </source>
</evidence>
<sequence>MAFERSDRVRFKDSILERTAKAVKEVQALSFSIEREQLEVQNEDRALQRLAEHLDHIFLHGLRHVTPGYWAFVQNYTHKDIIYEIKALDRLSTDLGRSRAWLYKALDESSLESYINCFLDDQANVKKYYIDLALLRDRERLSLLQTLISGLDFVSFKLELNIAFFDLVSHVPQSATERQSSLDNVSLHSCDSGTRVSRSSRSMPETPEDSNSLDRPELSRTFSSKSSRQSSIQDDMILEKVAALQRNRGQGQPSDGDPCDVFSGEREIRTEEDENIRDGCVGEEVSSRSDEKRVATLPERPSTLPVISFEERLHVTLEGNNYVDIRGSTNGNLYPGAVHLKDKKKKSKKKRRSSKKSVSSTSESSSPNVQSLNPFPGNGERGVQALLDVAAQTLESRASNDGSGQVNDGSGQVNDGSGQMNDGSGQGKEKSVEGVSPKDVNIVSSVRSIVNQASEMELRDEVEVRRNSTRDEYSKGSAETNAYAERREGEQFLTPQNHNQSSDGQSYESLFSATSEVFAGVREWKSPEWKSPGDGASETESEGSVKQRTDSQTENPPWIIKIDSNTKLHLMLEVFLHNEEKYIELFQVSSCHNQGEVKPGLLLLTSWAIYLLRNSEKKKRFKAEKRIALEDLDTISVSMNSQILFVVYKEGKQVRTLAICTREEELSKLIIHHLNVACKESATFPPSVVTNAIQHKQKLQTWAATECRQPIQSLKLYHYNLIHWDDATDLSCEPDLSVYKQAIYKAGHLSYKTKESLFLGSFWQPGYFELKDCILTRYSEKGSKKSQWSLQLSPPDFTGCRRLRQRDRDHCFEILQSKGSSYMLSCSSERHLSSWLSSICQVMSEKQSLQASPTSGTPVQPCCSLITSHKLLLFHEDSQTAFLRCLASCDVTSITCLKIAKFESQFVLLEFLPSESETPWILYFFSCKEAEKFQSSLCKAVHESTQKVLPVDHLEDSRTIQRTKTCLKTIKGSSSNRSPLGK</sequence>
<evidence type="ECO:0000256" key="4">
    <source>
        <dbReference type="ARBA" id="ARBA00023228"/>
    </source>
</evidence>
<dbReference type="PROSITE" id="PS50003">
    <property type="entry name" value="PH_DOMAIN"/>
    <property type="match status" value="1"/>
</dbReference>
<accession>A0A2G8LDL0</accession>
<dbReference type="GO" id="GO:0032418">
    <property type="term" value="P:lysosome localization"/>
    <property type="evidence" value="ECO:0007669"/>
    <property type="project" value="TreeGrafter"/>
</dbReference>
<dbReference type="GO" id="GO:0005765">
    <property type="term" value="C:lysosomal membrane"/>
    <property type="evidence" value="ECO:0007669"/>
    <property type="project" value="UniProtKB-SubCell"/>
</dbReference>
<dbReference type="FunFam" id="1.20.58.900:FF:000004">
    <property type="entry name" value="pleckstrin homology domain-containing family M member 2 isoform X2"/>
    <property type="match status" value="1"/>
</dbReference>
<evidence type="ECO:0000259" key="6">
    <source>
        <dbReference type="PROSITE" id="PS50003"/>
    </source>
</evidence>
<dbReference type="Proteomes" id="UP000230750">
    <property type="component" value="Unassembled WGS sequence"/>
</dbReference>
<dbReference type="Pfam" id="PF02759">
    <property type="entry name" value="RUN"/>
    <property type="match status" value="1"/>
</dbReference>
<feature type="compositionally biased region" description="Polar residues" evidence="5">
    <location>
        <begin position="178"/>
        <end position="203"/>
    </location>
</feature>
<feature type="region of interest" description="Disordered" evidence="5">
    <location>
        <begin position="178"/>
        <end position="232"/>
    </location>
</feature>
<dbReference type="OrthoDB" id="9983817at2759"/>
<feature type="region of interest" description="Disordered" evidence="5">
    <location>
        <begin position="325"/>
        <end position="381"/>
    </location>
</feature>
<dbReference type="AlphaFoldDB" id="A0A2G8LDL0"/>
<feature type="compositionally biased region" description="Polar residues" evidence="5">
    <location>
        <begin position="396"/>
        <end position="423"/>
    </location>
</feature>
<dbReference type="Pfam" id="PF23142">
    <property type="entry name" value="PH_PLEKHM2"/>
    <property type="match status" value="1"/>
</dbReference>
<dbReference type="SUPFAM" id="SSF140741">
    <property type="entry name" value="RUN domain-like"/>
    <property type="match status" value="1"/>
</dbReference>
<feature type="region of interest" description="Disordered" evidence="5">
    <location>
        <begin position="396"/>
        <end position="439"/>
    </location>
</feature>
<comment type="caution">
    <text evidence="8">The sequence shown here is derived from an EMBL/GenBank/DDBJ whole genome shotgun (WGS) entry which is preliminary data.</text>
</comment>
<dbReference type="GO" id="GO:0010008">
    <property type="term" value="C:endosome membrane"/>
    <property type="evidence" value="ECO:0007669"/>
    <property type="project" value="TreeGrafter"/>
</dbReference>
<dbReference type="SMART" id="SM00233">
    <property type="entry name" value="PH"/>
    <property type="match status" value="1"/>
</dbReference>
<evidence type="ECO:0000256" key="2">
    <source>
        <dbReference type="ARBA" id="ARBA00004656"/>
    </source>
</evidence>
<keyword evidence="4" id="KW-0458">Lysosome</keyword>
<evidence type="ECO:0000256" key="1">
    <source>
        <dbReference type="ARBA" id="ARBA00004496"/>
    </source>
</evidence>
<dbReference type="STRING" id="307972.A0A2G8LDL0"/>
<comment type="subcellular location">
    <subcellularLocation>
        <location evidence="1">Cytoplasm</location>
    </subcellularLocation>
    <subcellularLocation>
        <location evidence="2">Lysosome membrane</location>
    </subcellularLocation>
</comment>
<dbReference type="EMBL" id="MRZV01000115">
    <property type="protein sequence ID" value="PIK58344.1"/>
    <property type="molecule type" value="Genomic_DNA"/>
</dbReference>
<dbReference type="NCBIfam" id="TIGR03057">
    <property type="entry name" value="xxxLxxG_by_4"/>
    <property type="match status" value="1"/>
</dbReference>
<feature type="region of interest" description="Disordered" evidence="5">
    <location>
        <begin position="524"/>
        <end position="558"/>
    </location>
</feature>
<dbReference type="GO" id="GO:0019894">
    <property type="term" value="F:kinesin binding"/>
    <property type="evidence" value="ECO:0007669"/>
    <property type="project" value="TreeGrafter"/>
</dbReference>
<keyword evidence="3" id="KW-0963">Cytoplasm</keyword>
<feature type="domain" description="PH" evidence="6">
    <location>
        <begin position="742"/>
        <end position="844"/>
    </location>
</feature>
<evidence type="ECO:0000313" key="8">
    <source>
        <dbReference type="EMBL" id="PIK58344.1"/>
    </source>
</evidence>
<dbReference type="Gene3D" id="1.20.58.900">
    <property type="match status" value="1"/>
</dbReference>
<dbReference type="Gene3D" id="2.30.29.30">
    <property type="entry name" value="Pleckstrin-homology domain (PH domain)/Phosphotyrosine-binding domain (PTB)"/>
    <property type="match status" value="1"/>
</dbReference>
<dbReference type="GO" id="GO:0032880">
    <property type="term" value="P:regulation of protein localization"/>
    <property type="evidence" value="ECO:0007669"/>
    <property type="project" value="TreeGrafter"/>
</dbReference>
<dbReference type="PANTHER" id="PTHR46556:SF1">
    <property type="entry name" value="PLECKSTRIN HOMOLOGY DOMAIN-CONTAINING FAMILY M MEMBER 2"/>
    <property type="match status" value="1"/>
</dbReference>
<dbReference type="InterPro" id="IPR001849">
    <property type="entry name" value="PH_domain"/>
</dbReference>
<feature type="compositionally biased region" description="Low complexity" evidence="5">
    <location>
        <begin position="356"/>
        <end position="366"/>
    </location>
</feature>
<feature type="compositionally biased region" description="Basic and acidic residues" evidence="5">
    <location>
        <begin position="458"/>
        <end position="474"/>
    </location>
</feature>
<dbReference type="Pfam" id="PF00169">
    <property type="entry name" value="PH"/>
    <property type="match status" value="1"/>
</dbReference>
<dbReference type="InterPro" id="IPR053015">
    <property type="entry name" value="PH_domain-containing_M2"/>
</dbReference>
<feature type="region of interest" description="Disordered" evidence="5">
    <location>
        <begin position="458"/>
        <end position="480"/>
    </location>
</feature>
<reference evidence="8 9" key="1">
    <citation type="journal article" date="2017" name="PLoS Biol.">
        <title>The sea cucumber genome provides insights into morphological evolution and visceral regeneration.</title>
        <authorList>
            <person name="Zhang X."/>
            <person name="Sun L."/>
            <person name="Yuan J."/>
            <person name="Sun Y."/>
            <person name="Gao Y."/>
            <person name="Zhang L."/>
            <person name="Li S."/>
            <person name="Dai H."/>
            <person name="Hamel J.F."/>
            <person name="Liu C."/>
            <person name="Yu Y."/>
            <person name="Liu S."/>
            <person name="Lin W."/>
            <person name="Guo K."/>
            <person name="Jin S."/>
            <person name="Xu P."/>
            <person name="Storey K.B."/>
            <person name="Huan P."/>
            <person name="Zhang T."/>
            <person name="Zhou Y."/>
            <person name="Zhang J."/>
            <person name="Lin C."/>
            <person name="Li X."/>
            <person name="Xing L."/>
            <person name="Huo D."/>
            <person name="Sun M."/>
            <person name="Wang L."/>
            <person name="Mercier A."/>
            <person name="Li F."/>
            <person name="Yang H."/>
            <person name="Xiang J."/>
        </authorList>
    </citation>
    <scope>NUCLEOTIDE SEQUENCE [LARGE SCALE GENOMIC DNA]</scope>
    <source>
        <strain evidence="8">Shaxun</strain>
        <tissue evidence="8">Muscle</tissue>
    </source>
</reference>
<evidence type="ECO:0000256" key="5">
    <source>
        <dbReference type="SAM" id="MobiDB-lite"/>
    </source>
</evidence>
<dbReference type="CDD" id="cd17680">
    <property type="entry name" value="RUN_PLEKHM2"/>
    <property type="match status" value="1"/>
</dbReference>
<dbReference type="PROSITE" id="PS50826">
    <property type="entry name" value="RUN"/>
    <property type="match status" value="1"/>
</dbReference>
<organism evidence="8 9">
    <name type="scientific">Stichopus japonicus</name>
    <name type="common">Sea cucumber</name>
    <dbReference type="NCBI Taxonomy" id="307972"/>
    <lineage>
        <taxon>Eukaryota</taxon>
        <taxon>Metazoa</taxon>
        <taxon>Echinodermata</taxon>
        <taxon>Eleutherozoa</taxon>
        <taxon>Echinozoa</taxon>
        <taxon>Holothuroidea</taxon>
        <taxon>Aspidochirotacea</taxon>
        <taxon>Aspidochirotida</taxon>
        <taxon>Stichopodidae</taxon>
        <taxon>Apostichopus</taxon>
    </lineage>
</organism>
<evidence type="ECO:0000256" key="3">
    <source>
        <dbReference type="ARBA" id="ARBA00022490"/>
    </source>
</evidence>
<proteinExistence type="predicted"/>
<protein>
    <submittedName>
        <fullName evidence="8">Putative pleckstrin-likey domain-containing family M member 2</fullName>
    </submittedName>
</protein>
<dbReference type="InterPro" id="IPR004012">
    <property type="entry name" value="Run_dom"/>
</dbReference>
<dbReference type="InterPro" id="IPR011993">
    <property type="entry name" value="PH-like_dom_sf"/>
</dbReference>
<dbReference type="SMART" id="SM00593">
    <property type="entry name" value="RUN"/>
    <property type="match status" value="1"/>
</dbReference>
<dbReference type="PANTHER" id="PTHR46556">
    <property type="entry name" value="PLECKSTRIN HOMOLOGY DOMAIN-CONTAINING FAMILY M MEMBER 2"/>
    <property type="match status" value="1"/>
</dbReference>
<dbReference type="InterPro" id="IPR057288">
    <property type="entry name" value="PH_PLEKHM2"/>
</dbReference>
<name>A0A2G8LDL0_STIJA</name>
<dbReference type="InterPro" id="IPR023908">
    <property type="entry name" value="xxxLxxG_rpt"/>
</dbReference>